<evidence type="ECO:0000256" key="2">
    <source>
        <dbReference type="SAM" id="Phobius"/>
    </source>
</evidence>
<feature type="domain" description="AsmA" evidence="3">
    <location>
        <begin position="60"/>
        <end position="260"/>
    </location>
</feature>
<feature type="transmembrane region" description="Helical" evidence="2">
    <location>
        <begin position="61"/>
        <end position="83"/>
    </location>
</feature>
<evidence type="ECO:0000259" key="3">
    <source>
        <dbReference type="Pfam" id="PF05170"/>
    </source>
</evidence>
<proteinExistence type="predicted"/>
<dbReference type="AlphaFoldDB" id="A0A399IY83"/>
<dbReference type="Pfam" id="PF05170">
    <property type="entry name" value="AsmA"/>
    <property type="match status" value="2"/>
</dbReference>
<dbReference type="PANTHER" id="PTHR30441:SF4">
    <property type="entry name" value="PROTEIN ASMA"/>
    <property type="match status" value="1"/>
</dbReference>
<evidence type="ECO:0000256" key="1">
    <source>
        <dbReference type="SAM" id="MobiDB-lite"/>
    </source>
</evidence>
<keyword evidence="2" id="KW-0472">Membrane</keyword>
<keyword evidence="2" id="KW-0812">Transmembrane</keyword>
<reference evidence="4 5" key="1">
    <citation type="submission" date="2018-08" db="EMBL/GenBank/DDBJ databases">
        <title>Pseudooceanicola sediminis CY03 in the family Rhodobacteracea.</title>
        <authorList>
            <person name="Zhang Y.-J."/>
        </authorList>
    </citation>
    <scope>NUCLEOTIDE SEQUENCE [LARGE SCALE GENOMIC DNA]</scope>
    <source>
        <strain evidence="4 5">CY03</strain>
    </source>
</reference>
<accession>A0A399IY83</accession>
<dbReference type="InterPro" id="IPR007844">
    <property type="entry name" value="AsmA"/>
</dbReference>
<comment type="caution">
    <text evidence="4">The sequence shown here is derived from an EMBL/GenBank/DDBJ whole genome shotgun (WGS) entry which is preliminary data.</text>
</comment>
<gene>
    <name evidence="4" type="ORF">DL237_17195</name>
</gene>
<sequence>MARLYRESRHKGIALARAADRPSALPWFACRKGGICYLVCQGPDARLWQIKERAMRVIRRIFGFLVVLVVVLALFVVGAVFLLPGARIAQIAADQIEARTGRALTITGDTSVSFYPTLGVETGPVQLANADWSGNGPMFQAQALKIGVDARALIGGDIRITTLEATAPRILLEKTADGRANWDLFGTLSASAGASDVAGAAPAEGAEAGARAFGLERAILSDAALRYVDPASATDAMFQGVDIDLRLPDFNGPADLEMVLRPAGEALRVSGHVERFADLVNGAVSAARLDLVAPGGTAHFEGSVGLTPEAEGTLALSLPDTMQFLTALGTPGVTLPQGLGRSAEGTGQVRFADGHLSLGAGRVTLDDNVLDVVAEIDPGEVPQVSARLSTGTLNLAGLGAGAPAASGGQGAGAGAPVASSGGWSRTPIDASVLGLFNGDVSLVADVVNLGATRLSGVEALVTVDRARAVADIRRMTAFGGALAGQVVANNRAGLSVAAKLGVTGADLAQLLRETAGITRFTGAADAQVDLLASGNSMADWMSSLSGTGRIETGQGTIAGIDLDKLLRTGAANGGTTIFDRTAASFTVQDGVLSNDDLTMQLASIRATGKGRVDLGARTLDYLFTPTILRTEGQTISVPVRISGPWASPHIVPDLEQALQSNLDVDKGALEQEAKDKLRKEVQDKLGVQQQTGESSEDAIRRGIEDKLRGGLQDLFKR</sequence>
<keyword evidence="5" id="KW-1185">Reference proteome</keyword>
<name>A0A399IY83_9RHOB</name>
<evidence type="ECO:0000313" key="5">
    <source>
        <dbReference type="Proteomes" id="UP000265848"/>
    </source>
</evidence>
<dbReference type="GO" id="GO:0005886">
    <property type="term" value="C:plasma membrane"/>
    <property type="evidence" value="ECO:0007669"/>
    <property type="project" value="TreeGrafter"/>
</dbReference>
<evidence type="ECO:0000313" key="4">
    <source>
        <dbReference type="EMBL" id="RII37407.1"/>
    </source>
</evidence>
<dbReference type="EMBL" id="QWJJ01000017">
    <property type="protein sequence ID" value="RII37407.1"/>
    <property type="molecule type" value="Genomic_DNA"/>
</dbReference>
<dbReference type="GO" id="GO:0090313">
    <property type="term" value="P:regulation of protein targeting to membrane"/>
    <property type="evidence" value="ECO:0007669"/>
    <property type="project" value="TreeGrafter"/>
</dbReference>
<feature type="region of interest" description="Disordered" evidence="1">
    <location>
        <begin position="681"/>
        <end position="701"/>
    </location>
</feature>
<protein>
    <submittedName>
        <fullName evidence="4">AsmA family protein</fullName>
    </submittedName>
</protein>
<keyword evidence="2" id="KW-1133">Transmembrane helix</keyword>
<dbReference type="Proteomes" id="UP000265848">
    <property type="component" value="Unassembled WGS sequence"/>
</dbReference>
<organism evidence="4 5">
    <name type="scientific">Pseudooceanicola sediminis</name>
    <dbReference type="NCBI Taxonomy" id="2211117"/>
    <lineage>
        <taxon>Bacteria</taxon>
        <taxon>Pseudomonadati</taxon>
        <taxon>Pseudomonadota</taxon>
        <taxon>Alphaproteobacteria</taxon>
        <taxon>Rhodobacterales</taxon>
        <taxon>Paracoccaceae</taxon>
        <taxon>Pseudooceanicola</taxon>
    </lineage>
</organism>
<dbReference type="PANTHER" id="PTHR30441">
    <property type="entry name" value="DUF748 DOMAIN-CONTAINING PROTEIN"/>
    <property type="match status" value="1"/>
</dbReference>
<dbReference type="InterPro" id="IPR052894">
    <property type="entry name" value="AsmA-related"/>
</dbReference>
<feature type="domain" description="AsmA" evidence="3">
    <location>
        <begin position="423"/>
        <end position="596"/>
    </location>
</feature>